<proteinExistence type="predicted"/>
<evidence type="ECO:0000313" key="12">
    <source>
        <dbReference type="EMBL" id="KAG8625017.1"/>
    </source>
</evidence>
<evidence type="ECO:0000256" key="7">
    <source>
        <dbReference type="ARBA" id="ARBA00023242"/>
    </source>
</evidence>
<feature type="domain" description="Bromo" evidence="10">
    <location>
        <begin position="357"/>
        <end position="427"/>
    </location>
</feature>
<dbReference type="InterPro" id="IPR001025">
    <property type="entry name" value="BAH_dom"/>
</dbReference>
<comment type="caution">
    <text evidence="12">The sequence shown here is derived from an EMBL/GenBank/DDBJ whole genome shotgun (WGS) entry which is preliminary data.</text>
</comment>
<feature type="compositionally biased region" description="Basic and acidic residues" evidence="9">
    <location>
        <begin position="304"/>
        <end position="325"/>
    </location>
</feature>
<dbReference type="PROSITE" id="PS50014">
    <property type="entry name" value="BROMODOMAIN_2"/>
    <property type="match status" value="2"/>
</dbReference>
<dbReference type="Gene3D" id="1.20.920.10">
    <property type="entry name" value="Bromodomain-like"/>
    <property type="match status" value="2"/>
</dbReference>
<dbReference type="PANTHER" id="PTHR16062:SF21">
    <property type="entry name" value="CHROMATIN STRUCTURE-REMODELING COMPLEX SUBUNIT RSC1-RELATED"/>
    <property type="match status" value="1"/>
</dbReference>
<feature type="compositionally biased region" description="Pro residues" evidence="9">
    <location>
        <begin position="665"/>
        <end position="698"/>
    </location>
</feature>
<comment type="subcellular location">
    <subcellularLocation>
        <location evidence="1">Nucleus</location>
    </subcellularLocation>
</comment>
<dbReference type="Gene3D" id="2.30.30.490">
    <property type="match status" value="1"/>
</dbReference>
<evidence type="ECO:0000256" key="3">
    <source>
        <dbReference type="ARBA" id="ARBA00022853"/>
    </source>
</evidence>
<dbReference type="SMART" id="SM00297">
    <property type="entry name" value="BROMO"/>
    <property type="match status" value="2"/>
</dbReference>
<reference evidence="12" key="1">
    <citation type="submission" date="2021-07" db="EMBL/GenBank/DDBJ databases">
        <title>Elsinoe batatas strain:CRI-CJ2 Genome sequencing and assembly.</title>
        <authorList>
            <person name="Huang L."/>
        </authorList>
    </citation>
    <scope>NUCLEOTIDE SEQUENCE</scope>
    <source>
        <strain evidence="12">CRI-CJ2</strain>
    </source>
</reference>
<feature type="region of interest" description="Disordered" evidence="9">
    <location>
        <begin position="908"/>
        <end position="928"/>
    </location>
</feature>
<dbReference type="PROSITE" id="PS00633">
    <property type="entry name" value="BROMODOMAIN_1"/>
    <property type="match status" value="1"/>
</dbReference>
<evidence type="ECO:0000259" key="11">
    <source>
        <dbReference type="PROSITE" id="PS51038"/>
    </source>
</evidence>
<dbReference type="InterPro" id="IPR001487">
    <property type="entry name" value="Bromodomain"/>
</dbReference>
<dbReference type="EMBL" id="JAESVG020000008">
    <property type="protein sequence ID" value="KAG8625017.1"/>
    <property type="molecule type" value="Genomic_DNA"/>
</dbReference>
<dbReference type="InterPro" id="IPR043151">
    <property type="entry name" value="BAH_sf"/>
</dbReference>
<organism evidence="12 13">
    <name type="scientific">Elsinoe batatas</name>
    <dbReference type="NCBI Taxonomy" id="2601811"/>
    <lineage>
        <taxon>Eukaryota</taxon>
        <taxon>Fungi</taxon>
        <taxon>Dikarya</taxon>
        <taxon>Ascomycota</taxon>
        <taxon>Pezizomycotina</taxon>
        <taxon>Dothideomycetes</taxon>
        <taxon>Dothideomycetidae</taxon>
        <taxon>Myriangiales</taxon>
        <taxon>Elsinoaceae</taxon>
        <taxon>Elsinoe</taxon>
    </lineage>
</organism>
<feature type="domain" description="Bromo" evidence="10">
    <location>
        <begin position="150"/>
        <end position="220"/>
    </location>
</feature>
<dbReference type="CDD" id="cd04369">
    <property type="entry name" value="Bromodomain"/>
    <property type="match status" value="1"/>
</dbReference>
<dbReference type="GO" id="GO:0006368">
    <property type="term" value="P:transcription elongation by RNA polymerase II"/>
    <property type="evidence" value="ECO:0007669"/>
    <property type="project" value="TreeGrafter"/>
</dbReference>
<keyword evidence="4" id="KW-0805">Transcription regulation</keyword>
<feature type="region of interest" description="Disordered" evidence="9">
    <location>
        <begin position="249"/>
        <end position="340"/>
    </location>
</feature>
<dbReference type="InterPro" id="IPR036427">
    <property type="entry name" value="Bromodomain-like_sf"/>
</dbReference>
<name>A0A8K0KWV9_9PEZI</name>
<dbReference type="SMART" id="SM00384">
    <property type="entry name" value="AT_hook"/>
    <property type="match status" value="2"/>
</dbReference>
<feature type="compositionally biased region" description="Polar residues" evidence="9">
    <location>
        <begin position="701"/>
        <end position="727"/>
    </location>
</feature>
<feature type="compositionally biased region" description="Acidic residues" evidence="9">
    <location>
        <begin position="262"/>
        <end position="287"/>
    </location>
</feature>
<feature type="compositionally biased region" description="Low complexity" evidence="9">
    <location>
        <begin position="763"/>
        <end position="777"/>
    </location>
</feature>
<feature type="compositionally biased region" description="Basic residues" evidence="9">
    <location>
        <begin position="292"/>
        <end position="303"/>
    </location>
</feature>
<keyword evidence="3" id="KW-0156">Chromatin regulator</keyword>
<dbReference type="Pfam" id="PF00439">
    <property type="entry name" value="Bromodomain"/>
    <property type="match status" value="2"/>
</dbReference>
<dbReference type="GO" id="GO:0003677">
    <property type="term" value="F:DNA binding"/>
    <property type="evidence" value="ECO:0007669"/>
    <property type="project" value="InterPro"/>
</dbReference>
<feature type="region of interest" description="Disordered" evidence="9">
    <location>
        <begin position="631"/>
        <end position="792"/>
    </location>
</feature>
<dbReference type="SMART" id="SM00439">
    <property type="entry name" value="BAH"/>
    <property type="match status" value="1"/>
</dbReference>
<evidence type="ECO:0000259" key="10">
    <source>
        <dbReference type="PROSITE" id="PS50014"/>
    </source>
</evidence>
<keyword evidence="6" id="KW-0804">Transcription</keyword>
<dbReference type="InterPro" id="IPR018359">
    <property type="entry name" value="Bromodomain_CS"/>
</dbReference>
<feature type="domain" description="BAH" evidence="11">
    <location>
        <begin position="470"/>
        <end position="589"/>
    </location>
</feature>
<evidence type="ECO:0000256" key="9">
    <source>
        <dbReference type="SAM" id="MobiDB-lite"/>
    </source>
</evidence>
<dbReference type="CDD" id="cd04717">
    <property type="entry name" value="BAH_polybromo"/>
    <property type="match status" value="1"/>
</dbReference>
<evidence type="ECO:0000313" key="13">
    <source>
        <dbReference type="Proteomes" id="UP000809789"/>
    </source>
</evidence>
<dbReference type="PROSITE" id="PS51038">
    <property type="entry name" value="BAH"/>
    <property type="match status" value="1"/>
</dbReference>
<evidence type="ECO:0000256" key="2">
    <source>
        <dbReference type="ARBA" id="ARBA00022737"/>
    </source>
</evidence>
<dbReference type="PRINTS" id="PR00929">
    <property type="entry name" value="ATHOOK"/>
</dbReference>
<accession>A0A8K0KWV9</accession>
<keyword evidence="5 8" id="KW-0103">Bromodomain</keyword>
<dbReference type="GO" id="GO:0006338">
    <property type="term" value="P:chromatin remodeling"/>
    <property type="evidence" value="ECO:0007669"/>
    <property type="project" value="InterPro"/>
</dbReference>
<evidence type="ECO:0000256" key="6">
    <source>
        <dbReference type="ARBA" id="ARBA00023163"/>
    </source>
</evidence>
<dbReference type="GO" id="GO:0003682">
    <property type="term" value="F:chromatin binding"/>
    <property type="evidence" value="ECO:0007669"/>
    <property type="project" value="InterPro"/>
</dbReference>
<evidence type="ECO:0000256" key="8">
    <source>
        <dbReference type="PROSITE-ProRule" id="PRU00035"/>
    </source>
</evidence>
<dbReference type="PANTHER" id="PTHR16062">
    <property type="entry name" value="SWI/SNF-RELATED"/>
    <property type="match status" value="1"/>
</dbReference>
<dbReference type="SUPFAM" id="SSF47370">
    <property type="entry name" value="Bromodomain"/>
    <property type="match status" value="2"/>
</dbReference>
<evidence type="ECO:0000256" key="4">
    <source>
        <dbReference type="ARBA" id="ARBA00023015"/>
    </source>
</evidence>
<dbReference type="GO" id="GO:0016586">
    <property type="term" value="C:RSC-type complex"/>
    <property type="evidence" value="ECO:0007669"/>
    <property type="project" value="InterPro"/>
</dbReference>
<feature type="compositionally biased region" description="Polar residues" evidence="9">
    <location>
        <begin position="741"/>
        <end position="762"/>
    </location>
</feature>
<dbReference type="OrthoDB" id="1742084at2759"/>
<sequence>MSRLDKVTVFGEIVIQARPINVQKHAEHVTICSTTKARAASYETRCGSAFGCTCLSIFCGPASATRALPRQLCLGEDLLHFRVYLLRQHCPRDIGHCFRTMAPKRPSTSASPEREEDALIPPKQASTLSDEIWTAMLEVLNHIYLFRTPEGHDPSKVFHRKVNKRTLPGYYDVIKEPMALSMIKSKINNKEYMTVKEFVRDFALIPHNAFVYNLPDAGAYQDGVVVKQQLEEQLKKAVDSKVFSEEDAQLPYLGEIPAADEQPVEEEEEEEDEEEDEDDEADEELGDEVPKKRGRGRPRKSSVIKREREKEAAASKEDKGDDPDPRKKRGRPPKVLTPTEGRIQTVLKGLRKPKNDQGTALISHFERLPDKTAMPEYFQEVRNPIAYDGLKRKYKRKKYSSLEQFLKDVHLMCDNAQQYNEDDSQIYKDAGALKVEAHRLAEEVKARPDTEYAGDEGRIPMPEGILHNGELYKVGDWVLIQNVNDLTKPIPSQIYRTYQDAQGGKWVNVCWYYRPEQTVHRFDKHFLENEVVKTGQYRDHRIDEIVGRCFIMFVTRYFKGRPSNISPDTQVFVCDARYNEEKLTHNKIKTWASCLPDEVRDKDYAMDPFPTARRMKKFPSPIAYLLKDEQKETDELPKPEWGAENAPPKIGAVHRRPRDPRDSPPPEPTPPPPPTPPPAPIQRQPDPPPRPSFSPAPQQPNMTQSPLRPSTGHRQSFTSHQYPNSGSPAPHQHIQARPFNPSVSFNPATPNYATPSARPSLNQQNSQGFAAQSASSSLPFLRPDAPAASATSYRGPAPIEVYTLPDNADASIPDEIRYLFQTNDEGKVLFFTAPPVYVEGEGEVRSLKLSQPAPVIAGVNGNGLAGTPGSAIREVKRELVSQGEGEVLGHSARYLAAKIRRRTELEEMRAEREKAKEQERSVKRKREAEEADEMLSQIGNLKRVALEKVKEVLAEAAKEEFQGVFGQEWEGKMQSRIKELGEVHEEKKREWAEIERVRKEREGRRVVVIDAMGAI</sequence>
<dbReference type="InterPro" id="IPR017956">
    <property type="entry name" value="AT_hook_DNA-bd_motif"/>
</dbReference>
<keyword evidence="2" id="KW-0677">Repeat</keyword>
<keyword evidence="7" id="KW-0539">Nucleus</keyword>
<dbReference type="Pfam" id="PF01426">
    <property type="entry name" value="BAH"/>
    <property type="match status" value="1"/>
</dbReference>
<keyword evidence="13" id="KW-1185">Reference proteome</keyword>
<evidence type="ECO:0000256" key="5">
    <source>
        <dbReference type="ARBA" id="ARBA00023117"/>
    </source>
</evidence>
<dbReference type="InterPro" id="IPR037382">
    <property type="entry name" value="Rsc/polybromo"/>
</dbReference>
<evidence type="ECO:0000256" key="1">
    <source>
        <dbReference type="ARBA" id="ARBA00004123"/>
    </source>
</evidence>
<dbReference type="AlphaFoldDB" id="A0A8K0KWV9"/>
<dbReference type="Proteomes" id="UP000809789">
    <property type="component" value="Unassembled WGS sequence"/>
</dbReference>
<dbReference type="FunFam" id="1.20.920.10:FF:000048">
    <property type="entry name" value="RSC complex subunit (RSC1), putative"/>
    <property type="match status" value="1"/>
</dbReference>
<feature type="compositionally biased region" description="Basic and acidic residues" evidence="9">
    <location>
        <begin position="908"/>
        <end position="921"/>
    </location>
</feature>
<gene>
    <name evidence="12" type="ORF">KVT40_006768</name>
</gene>
<dbReference type="PRINTS" id="PR00503">
    <property type="entry name" value="BROMODOMAIN"/>
</dbReference>
<protein>
    <submittedName>
        <fullName evidence="12">Uncharacterized protein</fullName>
    </submittedName>
</protein>